<dbReference type="Gene3D" id="3.40.50.1820">
    <property type="entry name" value="alpha/beta hydrolase"/>
    <property type="match status" value="1"/>
</dbReference>
<protein>
    <submittedName>
        <fullName evidence="5">Alpha/beta hydrolase</fullName>
    </submittedName>
</protein>
<reference evidence="5" key="1">
    <citation type="submission" date="2023-07" db="EMBL/GenBank/DDBJ databases">
        <title>Two novel species in the genus Flavivirga.</title>
        <authorList>
            <person name="Kwon K."/>
        </authorList>
    </citation>
    <scope>NUCLEOTIDE SEQUENCE</scope>
    <source>
        <strain evidence="5">KACC 14158</strain>
    </source>
</reference>
<dbReference type="InterPro" id="IPR050300">
    <property type="entry name" value="GDXG_lipolytic_enzyme"/>
</dbReference>
<evidence type="ECO:0000259" key="4">
    <source>
        <dbReference type="Pfam" id="PF20434"/>
    </source>
</evidence>
<dbReference type="InterPro" id="IPR002925">
    <property type="entry name" value="Dienelactn_hydro"/>
</dbReference>
<dbReference type="PANTHER" id="PTHR48081">
    <property type="entry name" value="AB HYDROLASE SUPERFAMILY PROTEIN C4A8.06C"/>
    <property type="match status" value="1"/>
</dbReference>
<proteinExistence type="inferred from homology"/>
<name>A0ABT8WKL5_9FLAO</name>
<dbReference type="GO" id="GO:0016787">
    <property type="term" value="F:hydrolase activity"/>
    <property type="evidence" value="ECO:0007669"/>
    <property type="project" value="UniProtKB-KW"/>
</dbReference>
<organism evidence="5 6">
    <name type="scientific">Flavivirga jejuensis</name>
    <dbReference type="NCBI Taxonomy" id="870487"/>
    <lineage>
        <taxon>Bacteria</taxon>
        <taxon>Pseudomonadati</taxon>
        <taxon>Bacteroidota</taxon>
        <taxon>Flavobacteriia</taxon>
        <taxon>Flavobacteriales</taxon>
        <taxon>Flavobacteriaceae</taxon>
        <taxon>Flavivirga</taxon>
    </lineage>
</organism>
<evidence type="ECO:0000256" key="2">
    <source>
        <dbReference type="ARBA" id="ARBA00022801"/>
    </source>
</evidence>
<gene>
    <name evidence="5" type="ORF">Q4Q40_05810</name>
</gene>
<evidence type="ECO:0000313" key="6">
    <source>
        <dbReference type="Proteomes" id="UP001176806"/>
    </source>
</evidence>
<evidence type="ECO:0000259" key="3">
    <source>
        <dbReference type="Pfam" id="PF01738"/>
    </source>
</evidence>
<feature type="domain" description="BD-FAE-like" evidence="4">
    <location>
        <begin position="48"/>
        <end position="182"/>
    </location>
</feature>
<evidence type="ECO:0000256" key="1">
    <source>
        <dbReference type="ARBA" id="ARBA00010515"/>
    </source>
</evidence>
<feature type="domain" description="Dienelactone hydrolase" evidence="3">
    <location>
        <begin position="199"/>
        <end position="264"/>
    </location>
</feature>
<dbReference type="RefSeq" id="WP_303300807.1">
    <property type="nucleotide sequence ID" value="NZ_BAABDA010000051.1"/>
</dbReference>
<dbReference type="InterPro" id="IPR049492">
    <property type="entry name" value="BD-FAE-like_dom"/>
</dbReference>
<keyword evidence="2 5" id="KW-0378">Hydrolase</keyword>
<evidence type="ECO:0000313" key="5">
    <source>
        <dbReference type="EMBL" id="MDO5973693.1"/>
    </source>
</evidence>
<dbReference type="SUPFAM" id="SSF53474">
    <property type="entry name" value="alpha/beta-Hydrolases"/>
    <property type="match status" value="1"/>
</dbReference>
<dbReference type="EMBL" id="JAUOEL010000002">
    <property type="protein sequence ID" value="MDO5973693.1"/>
    <property type="molecule type" value="Genomic_DNA"/>
</dbReference>
<dbReference type="Proteomes" id="UP001176806">
    <property type="component" value="Unassembled WGS sequence"/>
</dbReference>
<comment type="similarity">
    <text evidence="1">Belongs to the 'GDXG' lipolytic enzyme family.</text>
</comment>
<sequence length="294" mass="32532">MVKYLITTLVVLLTTGHVNSQNKDSKETDPLKEVVYKEVDGNKLKLSFYYPNKFNKRKQYPTMIFFFGGGWTGGSTAQFKDQAIYFASRGMITVLADYRVKSRHQTTPFESVKDAKSAIRYLRNHAKEFGIHPNKIIASGGSAGGHIAAASSLVSGLNETGEDVSVSTKANALVLFNPVVDMSPDGFANDKVGDRYLEISPMQNITKGAPPTIIFLGTKDKIIPVSIVEKFKSKMEAVGSRCDLRLYEGQPHGFFNKGRQEADKCYIATVFEADLFLQSLGYIKGEETITKSKK</sequence>
<comment type="caution">
    <text evidence="5">The sequence shown here is derived from an EMBL/GenBank/DDBJ whole genome shotgun (WGS) entry which is preliminary data.</text>
</comment>
<dbReference type="Pfam" id="PF20434">
    <property type="entry name" value="BD-FAE"/>
    <property type="match status" value="1"/>
</dbReference>
<accession>A0ABT8WKL5</accession>
<keyword evidence="6" id="KW-1185">Reference proteome</keyword>
<dbReference type="Pfam" id="PF01738">
    <property type="entry name" value="DLH"/>
    <property type="match status" value="1"/>
</dbReference>
<dbReference type="PANTHER" id="PTHR48081:SF30">
    <property type="entry name" value="ACETYL-HYDROLASE LIPR-RELATED"/>
    <property type="match status" value="1"/>
</dbReference>
<dbReference type="InterPro" id="IPR029058">
    <property type="entry name" value="AB_hydrolase_fold"/>
</dbReference>